<comment type="subcellular location">
    <subcellularLocation>
        <location evidence="1">Cell membrane</location>
        <topology evidence="1">Multi-pass membrane protein</topology>
    </subcellularLocation>
</comment>
<feature type="transmembrane region" description="Helical" evidence="9">
    <location>
        <begin position="197"/>
        <end position="218"/>
    </location>
</feature>
<sequence>MTKAKQNSEVSLLEAAIVIGIVLLTLGIPLILIPNLAPHVPLISAIVLLLLYGLTRRKMSFSNLQAGMINSVSEGMGAIYLFFFIGILIASLMFAGSIATLMHAGLKIISCKLFYLAVFVLTAILGVSIGSSLTTVATLGVALLGLARALDLNQAITTGAIVSGAFFGDKMSPLSDTTSLAAGIVGIDLFTHIKNMLSTTVPGFIISALFFASLSPFNTTVNSDVLNNFDLAITKTGLVHWSAFIPLIALIMLSLLRLPSVISLILVSAISLIIGNFLHPVSLSLLGDLLFSGFKSNSLTCQKLSPDIVNILDRGGINSMFFSITIVILALSLGGLLFTLGIIPTILQNIQTFLKTRLQVTLAVAITAISVNLIVGEQFLSILLAGKTFVPVYKRLDLPRKFLARTLEDAGTVINPLVPWSVCGVFISNILSVKTVDYAPFAIFCYISVWISLSTSYKETPRQARNK</sequence>
<evidence type="ECO:0000256" key="3">
    <source>
        <dbReference type="ARBA" id="ARBA00022449"/>
    </source>
</evidence>
<feature type="transmembrane region" description="Helical" evidence="9">
    <location>
        <begin position="39"/>
        <end position="55"/>
    </location>
</feature>
<evidence type="ECO:0000256" key="8">
    <source>
        <dbReference type="ARBA" id="ARBA00038435"/>
    </source>
</evidence>
<dbReference type="EMBL" id="LSCV01000042">
    <property type="protein sequence ID" value="KXB39209.1"/>
    <property type="molecule type" value="Genomic_DNA"/>
</dbReference>
<evidence type="ECO:0000313" key="12">
    <source>
        <dbReference type="Proteomes" id="UP000070080"/>
    </source>
</evidence>
<keyword evidence="5 9" id="KW-0812">Transmembrane</keyword>
<evidence type="ECO:0000256" key="4">
    <source>
        <dbReference type="ARBA" id="ARBA00022475"/>
    </source>
</evidence>
<evidence type="ECO:0000313" key="11">
    <source>
        <dbReference type="EMBL" id="KXB39209.1"/>
    </source>
</evidence>
<keyword evidence="2" id="KW-0813">Transport</keyword>
<feature type="transmembrane region" description="Helical" evidence="9">
    <location>
        <begin position="238"/>
        <end position="256"/>
    </location>
</feature>
<keyword evidence="3" id="KW-0050">Antiport</keyword>
<reference evidence="12" key="1">
    <citation type="submission" date="2016-01" db="EMBL/GenBank/DDBJ databases">
        <authorList>
            <person name="Mitreva M."/>
            <person name="Pepin K.H."/>
            <person name="Mihindukulasuriya K.A."/>
            <person name="Fulton R."/>
            <person name="Fronick C."/>
            <person name="O'Laughlin M."/>
            <person name="Miner T."/>
            <person name="Herter B."/>
            <person name="Rosa B.A."/>
            <person name="Cordes M."/>
            <person name="Tomlinson C."/>
            <person name="Wollam A."/>
            <person name="Palsikar V.B."/>
            <person name="Mardis E.R."/>
            <person name="Wilson R.K."/>
        </authorList>
    </citation>
    <scope>NUCLEOTIDE SEQUENCE [LARGE SCALE GENOMIC DNA]</scope>
    <source>
        <strain evidence="12">KA00274</strain>
    </source>
</reference>
<gene>
    <name evidence="11" type="ORF">HMPREF1872_01241</name>
</gene>
<name>A0A133Y7K9_9FIRM</name>
<keyword evidence="12" id="KW-1185">Reference proteome</keyword>
<protein>
    <submittedName>
        <fullName evidence="11">Putative Na+/H+ antiporter NhaC</fullName>
    </submittedName>
</protein>
<dbReference type="InterPro" id="IPR052180">
    <property type="entry name" value="NhaC_Na-H+_Antiporter"/>
</dbReference>
<feature type="transmembrane region" description="Helical" evidence="9">
    <location>
        <begin position="320"/>
        <end position="347"/>
    </location>
</feature>
<dbReference type="AlphaFoldDB" id="A0A133Y7K9"/>
<dbReference type="RefSeq" id="WP_066714800.1">
    <property type="nucleotide sequence ID" value="NZ_JARFNM010000001.1"/>
</dbReference>
<feature type="transmembrane region" description="Helical" evidence="9">
    <location>
        <begin position="76"/>
        <end position="101"/>
    </location>
</feature>
<feature type="transmembrane region" description="Helical" evidence="9">
    <location>
        <begin position="12"/>
        <end position="33"/>
    </location>
</feature>
<evidence type="ECO:0000256" key="7">
    <source>
        <dbReference type="ARBA" id="ARBA00023136"/>
    </source>
</evidence>
<dbReference type="OrthoDB" id="9762978at2"/>
<keyword evidence="7 9" id="KW-0472">Membrane</keyword>
<evidence type="ECO:0000259" key="10">
    <source>
        <dbReference type="Pfam" id="PF03553"/>
    </source>
</evidence>
<evidence type="ECO:0000256" key="5">
    <source>
        <dbReference type="ARBA" id="ARBA00022692"/>
    </source>
</evidence>
<evidence type="ECO:0000256" key="6">
    <source>
        <dbReference type="ARBA" id="ARBA00022989"/>
    </source>
</evidence>
<accession>A0A133Y7K9</accession>
<feature type="transmembrane region" description="Helical" evidence="9">
    <location>
        <begin position="113"/>
        <end position="146"/>
    </location>
</feature>
<proteinExistence type="inferred from homology"/>
<keyword evidence="6 9" id="KW-1133">Transmembrane helix</keyword>
<dbReference type="PANTHER" id="PTHR33451">
    <property type="entry name" value="MALATE-2H(+)/NA(+)-LACTATE ANTIPORTER"/>
    <property type="match status" value="1"/>
</dbReference>
<comment type="caution">
    <text evidence="11">The sequence shown here is derived from an EMBL/GenBank/DDBJ whole genome shotgun (WGS) entry which is preliminary data.</text>
</comment>
<feature type="transmembrane region" description="Helical" evidence="9">
    <location>
        <begin position="261"/>
        <end position="279"/>
    </location>
</feature>
<dbReference type="GO" id="GO:0005886">
    <property type="term" value="C:plasma membrane"/>
    <property type="evidence" value="ECO:0007669"/>
    <property type="project" value="UniProtKB-SubCell"/>
</dbReference>
<dbReference type="PATRIC" id="fig|1497955.3.peg.1207"/>
<evidence type="ECO:0000256" key="9">
    <source>
        <dbReference type="SAM" id="Phobius"/>
    </source>
</evidence>
<keyword evidence="4" id="KW-1003">Cell membrane</keyword>
<evidence type="ECO:0000256" key="2">
    <source>
        <dbReference type="ARBA" id="ARBA00022448"/>
    </source>
</evidence>
<dbReference type="Proteomes" id="UP000070080">
    <property type="component" value="Unassembled WGS sequence"/>
</dbReference>
<comment type="similarity">
    <text evidence="8">Belongs to the NhaC Na(+)/H(+) (TC 2.A.35) antiporter family.</text>
</comment>
<evidence type="ECO:0000256" key="1">
    <source>
        <dbReference type="ARBA" id="ARBA00004651"/>
    </source>
</evidence>
<feature type="transmembrane region" description="Helical" evidence="9">
    <location>
        <begin position="438"/>
        <end position="457"/>
    </location>
</feature>
<dbReference type="InterPro" id="IPR018461">
    <property type="entry name" value="Na/H_Antiport_NhaC-like_C"/>
</dbReference>
<feature type="domain" description="Na+/H+ antiporter NhaC-like C-terminal" evidence="10">
    <location>
        <begin position="164"/>
        <end position="453"/>
    </location>
</feature>
<feature type="transmembrane region" description="Helical" evidence="9">
    <location>
        <begin position="359"/>
        <end position="385"/>
    </location>
</feature>
<organism evidence="11 12">
    <name type="scientific">Amygdalobacter nucleatus</name>
    <dbReference type="NCBI Taxonomy" id="3029274"/>
    <lineage>
        <taxon>Bacteria</taxon>
        <taxon>Bacillati</taxon>
        <taxon>Bacillota</taxon>
        <taxon>Clostridia</taxon>
        <taxon>Eubacteriales</taxon>
        <taxon>Oscillospiraceae</taxon>
        <taxon>Amygdalobacter</taxon>
    </lineage>
</organism>
<dbReference type="GO" id="GO:0015297">
    <property type="term" value="F:antiporter activity"/>
    <property type="evidence" value="ECO:0007669"/>
    <property type="project" value="UniProtKB-KW"/>
</dbReference>
<dbReference type="Pfam" id="PF03553">
    <property type="entry name" value="Na_H_antiporter"/>
    <property type="match status" value="1"/>
</dbReference>
<dbReference type="PANTHER" id="PTHR33451:SF6">
    <property type="entry name" value="NA(+)_H(+) ANTIPORTER NHAC"/>
    <property type="match status" value="1"/>
</dbReference>